<evidence type="ECO:0000256" key="1">
    <source>
        <dbReference type="SAM" id="MobiDB-lite"/>
    </source>
</evidence>
<feature type="domain" description="Insertion element IS402-like" evidence="2">
    <location>
        <begin position="25"/>
        <end position="77"/>
    </location>
</feature>
<comment type="caution">
    <text evidence="3">The sequence shown here is derived from an EMBL/GenBank/DDBJ whole genome shotgun (WGS) entry which is preliminary data.</text>
</comment>
<accession>A0ABW7AUD1</accession>
<feature type="region of interest" description="Disordered" evidence="1">
    <location>
        <begin position="1"/>
        <end position="29"/>
    </location>
</feature>
<proteinExistence type="predicted"/>
<feature type="compositionally biased region" description="Polar residues" evidence="1">
    <location>
        <begin position="1"/>
        <end position="15"/>
    </location>
</feature>
<dbReference type="EMBL" id="JBICRM010000054">
    <property type="protein sequence ID" value="MFG1710684.1"/>
    <property type="molecule type" value="Genomic_DNA"/>
</dbReference>
<evidence type="ECO:0000259" key="2">
    <source>
        <dbReference type="Pfam" id="PF13340"/>
    </source>
</evidence>
<feature type="compositionally biased region" description="Basic and acidic residues" evidence="1">
    <location>
        <begin position="20"/>
        <end position="29"/>
    </location>
</feature>
<dbReference type="Proteomes" id="UP001603978">
    <property type="component" value="Unassembled WGS sequence"/>
</dbReference>
<evidence type="ECO:0000313" key="3">
    <source>
        <dbReference type="EMBL" id="MFG1710684.1"/>
    </source>
</evidence>
<keyword evidence="4" id="KW-1185">Reference proteome</keyword>
<evidence type="ECO:0000313" key="4">
    <source>
        <dbReference type="Proteomes" id="UP001603978"/>
    </source>
</evidence>
<reference evidence="3 4" key="1">
    <citation type="submission" date="2024-10" db="EMBL/GenBank/DDBJ databases">
        <authorList>
            <person name="Topkara A.R."/>
            <person name="Saygin H."/>
        </authorList>
    </citation>
    <scope>NUCLEOTIDE SEQUENCE [LARGE SCALE GENOMIC DNA]</scope>
    <source>
        <strain evidence="3 4">M3C6</strain>
    </source>
</reference>
<protein>
    <submittedName>
        <fullName evidence="3">Transposase</fullName>
    </submittedName>
</protein>
<dbReference type="InterPro" id="IPR025161">
    <property type="entry name" value="IS402-like_dom"/>
</dbReference>
<organism evidence="3 4">
    <name type="scientific">Nonomuraea marmarensis</name>
    <dbReference type="NCBI Taxonomy" id="3351344"/>
    <lineage>
        <taxon>Bacteria</taxon>
        <taxon>Bacillati</taxon>
        <taxon>Actinomycetota</taxon>
        <taxon>Actinomycetes</taxon>
        <taxon>Streptosporangiales</taxon>
        <taxon>Streptosporangiaceae</taxon>
        <taxon>Nonomuraea</taxon>
    </lineage>
</organism>
<dbReference type="RefSeq" id="WP_393176692.1">
    <property type="nucleotide sequence ID" value="NZ_JBICRM010000054.1"/>
</dbReference>
<sequence length="85" mass="9360">MWTLTTSVCAKSSRNPAGRAPDKAPERRPVPDRQCLQGVLFVLHAGIGWEDLPQELGFGPGMTCWRLKCWNDPGVFNSTRSCSIG</sequence>
<gene>
    <name evidence="3" type="ORF">ACFLIM_46730</name>
</gene>
<dbReference type="Pfam" id="PF13340">
    <property type="entry name" value="DUF4096"/>
    <property type="match status" value="1"/>
</dbReference>
<name>A0ABW7AUD1_9ACTN</name>